<dbReference type="EMBL" id="CALNXI010006988">
    <property type="protein sequence ID" value="CAH3199252.1"/>
    <property type="molecule type" value="Genomic_DNA"/>
</dbReference>
<dbReference type="Proteomes" id="UP001159427">
    <property type="component" value="Unassembled WGS sequence"/>
</dbReference>
<evidence type="ECO:0000313" key="2">
    <source>
        <dbReference type="EMBL" id="CAH3199252.1"/>
    </source>
</evidence>
<accession>A0ABN8T4P9</accession>
<comment type="caution">
    <text evidence="2">The sequence shown here is derived from an EMBL/GenBank/DDBJ whole genome shotgun (WGS) entry which is preliminary data.</text>
</comment>
<protein>
    <submittedName>
        <fullName evidence="2">Uncharacterized protein</fullName>
    </submittedName>
</protein>
<organism evidence="2 3">
    <name type="scientific">Porites evermanni</name>
    <dbReference type="NCBI Taxonomy" id="104178"/>
    <lineage>
        <taxon>Eukaryota</taxon>
        <taxon>Metazoa</taxon>
        <taxon>Cnidaria</taxon>
        <taxon>Anthozoa</taxon>
        <taxon>Hexacorallia</taxon>
        <taxon>Scleractinia</taxon>
        <taxon>Fungiina</taxon>
        <taxon>Poritidae</taxon>
        <taxon>Porites</taxon>
    </lineage>
</organism>
<feature type="region of interest" description="Disordered" evidence="1">
    <location>
        <begin position="83"/>
        <end position="119"/>
    </location>
</feature>
<evidence type="ECO:0000256" key="1">
    <source>
        <dbReference type="SAM" id="MobiDB-lite"/>
    </source>
</evidence>
<name>A0ABN8T4P9_9CNID</name>
<evidence type="ECO:0000313" key="3">
    <source>
        <dbReference type="Proteomes" id="UP001159427"/>
    </source>
</evidence>
<feature type="compositionally biased region" description="Polar residues" evidence="1">
    <location>
        <begin position="91"/>
        <end position="111"/>
    </location>
</feature>
<gene>
    <name evidence="2" type="ORF">PEVE_00039498</name>
</gene>
<reference evidence="2 3" key="1">
    <citation type="submission" date="2022-05" db="EMBL/GenBank/DDBJ databases">
        <authorList>
            <consortium name="Genoscope - CEA"/>
            <person name="William W."/>
        </authorList>
    </citation>
    <scope>NUCLEOTIDE SEQUENCE [LARGE SCALE GENOMIC DNA]</scope>
</reference>
<feature type="non-terminal residue" evidence="2">
    <location>
        <position position="1"/>
    </location>
</feature>
<keyword evidence="3" id="KW-1185">Reference proteome</keyword>
<proteinExistence type="predicted"/>
<sequence length="119" mass="13280">KNATGRRRRVPRENELPFLSALHAKNDTTNLFGLNLASQQKTCNKALLFLLDDPLGKEEKRLKYMGLDKYDYIQNYLEQAREQTKDIDSHSVMTETSDSGLLGSNSASSEVGTEEAGGK</sequence>